<dbReference type="InterPro" id="IPR001206">
    <property type="entry name" value="Diacylglycerol_kinase_cat_dom"/>
</dbReference>
<dbReference type="RefSeq" id="WP_126112390.1">
    <property type="nucleotide sequence ID" value="NZ_CP034465.1"/>
</dbReference>
<evidence type="ECO:0000256" key="12">
    <source>
        <dbReference type="ARBA" id="ARBA00023264"/>
    </source>
</evidence>
<dbReference type="Pfam" id="PF19279">
    <property type="entry name" value="YegS_C"/>
    <property type="match status" value="1"/>
</dbReference>
<keyword evidence="12" id="KW-1208">Phospholipid metabolism</keyword>
<dbReference type="GO" id="GO:0005524">
    <property type="term" value="F:ATP binding"/>
    <property type="evidence" value="ECO:0007669"/>
    <property type="project" value="UniProtKB-KW"/>
</dbReference>
<dbReference type="GO" id="GO:0004143">
    <property type="term" value="F:ATP-dependent diacylglycerol kinase activity"/>
    <property type="evidence" value="ECO:0007669"/>
    <property type="project" value="TreeGrafter"/>
</dbReference>
<dbReference type="InterPro" id="IPR050187">
    <property type="entry name" value="Lipid_Phosphate_FormReg"/>
</dbReference>
<dbReference type="KEGG" id="jeh:EJN90_08505"/>
<keyword evidence="10" id="KW-0443">Lipid metabolism</keyword>
<dbReference type="PROSITE" id="PS50146">
    <property type="entry name" value="DAGK"/>
    <property type="match status" value="1"/>
</dbReference>
<dbReference type="GO" id="GO:0005886">
    <property type="term" value="C:plasma membrane"/>
    <property type="evidence" value="ECO:0007669"/>
    <property type="project" value="TreeGrafter"/>
</dbReference>
<dbReference type="Proteomes" id="UP000273326">
    <property type="component" value="Chromosome"/>
</dbReference>
<evidence type="ECO:0000256" key="1">
    <source>
        <dbReference type="ARBA" id="ARBA00001946"/>
    </source>
</evidence>
<comment type="cofactor">
    <cofactor evidence="1">
        <name>Mg(2+)</name>
        <dbReference type="ChEBI" id="CHEBI:18420"/>
    </cofactor>
</comment>
<evidence type="ECO:0000313" key="14">
    <source>
        <dbReference type="EMBL" id="AZP05738.1"/>
    </source>
</evidence>
<keyword evidence="9" id="KW-0460">Magnesium</keyword>
<evidence type="ECO:0000313" key="15">
    <source>
        <dbReference type="Proteomes" id="UP000273326"/>
    </source>
</evidence>
<dbReference type="OrthoDB" id="142078at2"/>
<dbReference type="PANTHER" id="PTHR12358">
    <property type="entry name" value="SPHINGOSINE KINASE"/>
    <property type="match status" value="1"/>
</dbReference>
<dbReference type="NCBIfam" id="TIGR00147">
    <property type="entry name" value="YegS/Rv2252/BmrU family lipid kinase"/>
    <property type="match status" value="1"/>
</dbReference>
<dbReference type="InterPro" id="IPR005218">
    <property type="entry name" value="Diacylglycerol/lipid_kinase"/>
</dbReference>
<evidence type="ECO:0000256" key="6">
    <source>
        <dbReference type="ARBA" id="ARBA00022741"/>
    </source>
</evidence>
<dbReference type="InterPro" id="IPR017438">
    <property type="entry name" value="ATP-NAD_kinase_N"/>
</dbReference>
<evidence type="ECO:0000256" key="11">
    <source>
        <dbReference type="ARBA" id="ARBA00023209"/>
    </source>
</evidence>
<evidence type="ECO:0000256" key="5">
    <source>
        <dbReference type="ARBA" id="ARBA00022723"/>
    </source>
</evidence>
<evidence type="ECO:0000256" key="3">
    <source>
        <dbReference type="ARBA" id="ARBA00022516"/>
    </source>
</evidence>
<accession>A0A3Q9BNJ1</accession>
<keyword evidence="4" id="KW-0808">Transferase</keyword>
<dbReference type="SMART" id="SM00046">
    <property type="entry name" value="DAGKc"/>
    <property type="match status" value="1"/>
</dbReference>
<keyword evidence="11" id="KW-0594">Phospholipid biosynthesis</keyword>
<reference evidence="15" key="1">
    <citation type="submission" date="2018-12" db="EMBL/GenBank/DDBJ databases">
        <title>Complete genome sequencing of Jeotgalibaca sp. H21T32.</title>
        <authorList>
            <person name="Bae J.-W."/>
            <person name="Lee S.-Y."/>
        </authorList>
    </citation>
    <scope>NUCLEOTIDE SEQUENCE [LARGE SCALE GENOMIC DNA]</scope>
    <source>
        <strain evidence="15">H21T32</strain>
    </source>
</reference>
<dbReference type="Pfam" id="PF00781">
    <property type="entry name" value="DAGK_cat"/>
    <property type="match status" value="1"/>
</dbReference>
<keyword evidence="3" id="KW-0444">Lipid biosynthesis</keyword>
<evidence type="ECO:0000256" key="10">
    <source>
        <dbReference type="ARBA" id="ARBA00023098"/>
    </source>
</evidence>
<evidence type="ECO:0000259" key="13">
    <source>
        <dbReference type="PROSITE" id="PS50146"/>
    </source>
</evidence>
<evidence type="ECO:0000256" key="2">
    <source>
        <dbReference type="ARBA" id="ARBA00005983"/>
    </source>
</evidence>
<dbReference type="NCBIfam" id="NF009603">
    <property type="entry name" value="PRK13055.1"/>
    <property type="match status" value="1"/>
</dbReference>
<dbReference type="Gene3D" id="2.60.200.40">
    <property type="match status" value="1"/>
</dbReference>
<proteinExistence type="inferred from homology"/>
<sequence>MVRARVIYNPSAGREQVKRNLVDILQILEEAGYETSAFQTTPEPFSAKKEARRAALAGYDLIVAAGGDGTVSEVISGIAELENRPKVGIIPAGTTNDYAHALKIPRSDLLAAARIIAEGHEIPMDIGKANDTYFMNICAGGFLSDITYEVPTRLKTVFGYLAYLAKGAEKLPSVKPIHMRIEYEEGVFDGMASMYFVALTNTVGGFEPIDPNLLLGDGKFTLFIVKTANIFDILQILGSILRNGKHINHPNVLYTHTSYVKAEARDDQRLMINLDGEYGGDEPTTFINLQQHITIIGNISEFADPIESHEKQANFMKALEELSPDQIEDNSLPYDGI</sequence>
<name>A0A3Q9BNJ1_9LACT</name>
<protein>
    <submittedName>
        <fullName evidence="14">YegS/Rv2252/BmrU family lipid kinase</fullName>
    </submittedName>
</protein>
<organism evidence="14 15">
    <name type="scientific">Jeotgalibaca ciconiae</name>
    <dbReference type="NCBI Taxonomy" id="2496265"/>
    <lineage>
        <taxon>Bacteria</taxon>
        <taxon>Bacillati</taxon>
        <taxon>Bacillota</taxon>
        <taxon>Bacilli</taxon>
        <taxon>Lactobacillales</taxon>
        <taxon>Carnobacteriaceae</taxon>
        <taxon>Jeotgalibaca</taxon>
    </lineage>
</organism>
<evidence type="ECO:0000256" key="9">
    <source>
        <dbReference type="ARBA" id="ARBA00022842"/>
    </source>
</evidence>
<dbReference type="EMBL" id="CP034465">
    <property type="protein sequence ID" value="AZP05738.1"/>
    <property type="molecule type" value="Genomic_DNA"/>
</dbReference>
<dbReference type="PANTHER" id="PTHR12358:SF106">
    <property type="entry name" value="LIPID KINASE YEGS"/>
    <property type="match status" value="1"/>
</dbReference>
<dbReference type="InterPro" id="IPR016064">
    <property type="entry name" value="NAD/diacylglycerol_kinase_sf"/>
</dbReference>
<dbReference type="InterPro" id="IPR045540">
    <property type="entry name" value="YegS/DAGK_C"/>
</dbReference>
<evidence type="ECO:0000256" key="7">
    <source>
        <dbReference type="ARBA" id="ARBA00022777"/>
    </source>
</evidence>
<feature type="domain" description="DAGKc" evidence="13">
    <location>
        <begin position="1"/>
        <end position="133"/>
    </location>
</feature>
<dbReference type="AlphaFoldDB" id="A0A3Q9BNJ1"/>
<dbReference type="Gene3D" id="3.40.50.10330">
    <property type="entry name" value="Probable inorganic polyphosphate/atp-NAD kinase, domain 1"/>
    <property type="match status" value="1"/>
</dbReference>
<evidence type="ECO:0000256" key="8">
    <source>
        <dbReference type="ARBA" id="ARBA00022840"/>
    </source>
</evidence>
<keyword evidence="7 14" id="KW-0418">Kinase</keyword>
<comment type="similarity">
    <text evidence="2">Belongs to the diacylglycerol/lipid kinase family.</text>
</comment>
<keyword evidence="8" id="KW-0067">ATP-binding</keyword>
<keyword evidence="5" id="KW-0479">Metal-binding</keyword>
<dbReference type="GO" id="GO:0046872">
    <property type="term" value="F:metal ion binding"/>
    <property type="evidence" value="ECO:0007669"/>
    <property type="project" value="UniProtKB-KW"/>
</dbReference>
<gene>
    <name evidence="14" type="ORF">EJN90_08505</name>
</gene>
<dbReference type="GO" id="GO:0008654">
    <property type="term" value="P:phospholipid biosynthetic process"/>
    <property type="evidence" value="ECO:0007669"/>
    <property type="project" value="UniProtKB-KW"/>
</dbReference>
<keyword evidence="15" id="KW-1185">Reference proteome</keyword>
<dbReference type="SUPFAM" id="SSF111331">
    <property type="entry name" value="NAD kinase/diacylglycerol kinase-like"/>
    <property type="match status" value="1"/>
</dbReference>
<evidence type="ECO:0000256" key="4">
    <source>
        <dbReference type="ARBA" id="ARBA00022679"/>
    </source>
</evidence>
<keyword evidence="6" id="KW-0547">Nucleotide-binding</keyword>